<comment type="caution">
    <text evidence="9">The sequence shown here is derived from an EMBL/GenBank/DDBJ whole genome shotgun (WGS) entry which is preliminary data.</text>
</comment>
<evidence type="ECO:0000256" key="6">
    <source>
        <dbReference type="ARBA" id="ARBA00038076"/>
    </source>
</evidence>
<feature type="transmembrane region" description="Helical" evidence="7">
    <location>
        <begin position="552"/>
        <end position="582"/>
    </location>
</feature>
<protein>
    <submittedName>
        <fullName evidence="9">ABC transporter permease</fullName>
    </submittedName>
</protein>
<proteinExistence type="inferred from homology"/>
<feature type="domain" description="ABC3 transporter permease C-terminal" evidence="8">
    <location>
        <begin position="72"/>
        <end position="188"/>
    </location>
</feature>
<dbReference type="InterPro" id="IPR003838">
    <property type="entry name" value="ABC3_permease_C"/>
</dbReference>
<evidence type="ECO:0000313" key="10">
    <source>
        <dbReference type="Proteomes" id="UP001165283"/>
    </source>
</evidence>
<dbReference type="RefSeq" id="WP_252439744.1">
    <property type="nucleotide sequence ID" value="NZ_JAGSOV010000037.1"/>
</dbReference>
<evidence type="ECO:0000256" key="5">
    <source>
        <dbReference type="ARBA" id="ARBA00023136"/>
    </source>
</evidence>
<evidence type="ECO:0000256" key="2">
    <source>
        <dbReference type="ARBA" id="ARBA00022475"/>
    </source>
</evidence>
<keyword evidence="2" id="KW-1003">Cell membrane</keyword>
<dbReference type="PANTHER" id="PTHR30572:SF4">
    <property type="entry name" value="ABC TRANSPORTER PERMEASE YTRF"/>
    <property type="match status" value="1"/>
</dbReference>
<dbReference type="EMBL" id="JAGSOV010000037">
    <property type="protein sequence ID" value="MCO1656730.1"/>
    <property type="molecule type" value="Genomic_DNA"/>
</dbReference>
<evidence type="ECO:0000259" key="8">
    <source>
        <dbReference type="Pfam" id="PF02687"/>
    </source>
</evidence>
<reference evidence="9" key="1">
    <citation type="submission" date="2021-04" db="EMBL/GenBank/DDBJ databases">
        <title>Pseudonocardia sp. nov., isolated from sandy soil of mangrove forest.</title>
        <authorList>
            <person name="Zan Z."/>
            <person name="Huang R."/>
            <person name="Liu W."/>
        </authorList>
    </citation>
    <scope>NUCLEOTIDE SEQUENCE</scope>
    <source>
        <strain evidence="9">S2-4</strain>
    </source>
</reference>
<feature type="transmembrane region" description="Helical" evidence="7">
    <location>
        <begin position="113"/>
        <end position="139"/>
    </location>
</feature>
<comment type="similarity">
    <text evidence="6">Belongs to the ABC-4 integral membrane protein family.</text>
</comment>
<feature type="transmembrane region" description="Helical" evidence="7">
    <location>
        <begin position="159"/>
        <end position="183"/>
    </location>
</feature>
<keyword evidence="10" id="KW-1185">Reference proteome</keyword>
<feature type="transmembrane region" description="Helical" evidence="7">
    <location>
        <begin position="65"/>
        <end position="92"/>
    </location>
</feature>
<dbReference type="Pfam" id="PF02687">
    <property type="entry name" value="FtsX"/>
    <property type="match status" value="2"/>
</dbReference>
<organism evidence="9 10">
    <name type="scientific">Pseudonocardia humida</name>
    <dbReference type="NCBI Taxonomy" id="2800819"/>
    <lineage>
        <taxon>Bacteria</taxon>
        <taxon>Bacillati</taxon>
        <taxon>Actinomycetota</taxon>
        <taxon>Actinomycetes</taxon>
        <taxon>Pseudonocardiales</taxon>
        <taxon>Pseudonocardiaceae</taxon>
        <taxon>Pseudonocardia</taxon>
    </lineage>
</organism>
<feature type="domain" description="ABC3 transporter permease C-terminal" evidence="8">
    <location>
        <begin position="508"/>
        <end position="623"/>
    </location>
</feature>
<gene>
    <name evidence="9" type="ORF">KDL28_16855</name>
</gene>
<feature type="transmembrane region" description="Helical" evidence="7">
    <location>
        <begin position="505"/>
        <end position="531"/>
    </location>
</feature>
<evidence type="ECO:0000256" key="7">
    <source>
        <dbReference type="SAM" id="Phobius"/>
    </source>
</evidence>
<dbReference type="InterPro" id="IPR050250">
    <property type="entry name" value="Macrolide_Exporter_MacB"/>
</dbReference>
<keyword evidence="5 7" id="KW-0472">Membrane</keyword>
<comment type="subcellular location">
    <subcellularLocation>
        <location evidence="1">Cell membrane</location>
        <topology evidence="1">Multi-pass membrane protein</topology>
    </subcellularLocation>
</comment>
<accession>A0ABT1A161</accession>
<keyword evidence="4 7" id="KW-1133">Transmembrane helix</keyword>
<evidence type="ECO:0000256" key="3">
    <source>
        <dbReference type="ARBA" id="ARBA00022692"/>
    </source>
</evidence>
<sequence length="634" mass="62536">MLGLSRATFRQRWPLFVGAALTVCIGVALVQSSLLVLISAATLPVPAGLAPAARAAFVEGSTTAVTLSALTLAFSAFLAVFIVSSTFAFTVAQRRPELALLRLVGAGRGAMRRLLVGEAVLLAIIGTAAGIPVGLAATRFQSGLLVGLGMVPDGFNGEWRSWILGVSAGVGIGVSLAGVLVAARRAGRVRPLEALRDTGDSARVMTATRWVAGLLFLAGGIALVILTPIGGAAGGQALGGNAALCLAVALSALSPLLVPVVARLIPVRGPVGELAVAALGDGVRRSAATAAPVIVLVGLVLAQATMLTSTTAAGAAEQRRATAGDLVLDATGPVGGDVTDLPGVAWASTEVVLPLTVSWGSGDDVEREDGQALVVDPAAYATAHPGREAVEALRGGRVAVAGPGAGAGSPGDTVGVLVGGSDLGPLPIVAGVPDAIGGGADLLLTADAVPAAELAAAPSRTVVALAPDADRDRVLAALAALGTVSTVPDWIAADTAARETTTVAVFTVIMGLGGLYALIGVVNAVVVGAAPRPAEFATARLSGLTRRQVLRAALLESAAVTTVGLLLGGLAAGGSFIAVLALTATMTGVATLAVPWALIGLLAGGLYLVTAVTSALATWSGTRRAPVSLLGATT</sequence>
<feature type="transmembrane region" description="Helical" evidence="7">
    <location>
        <begin position="238"/>
        <end position="258"/>
    </location>
</feature>
<feature type="transmembrane region" description="Helical" evidence="7">
    <location>
        <begin position="204"/>
        <end position="226"/>
    </location>
</feature>
<evidence type="ECO:0000313" key="9">
    <source>
        <dbReference type="EMBL" id="MCO1656730.1"/>
    </source>
</evidence>
<keyword evidence="3 7" id="KW-0812">Transmembrane</keyword>
<dbReference type="PANTHER" id="PTHR30572">
    <property type="entry name" value="MEMBRANE COMPONENT OF TRANSPORTER-RELATED"/>
    <property type="match status" value="1"/>
</dbReference>
<feature type="transmembrane region" description="Helical" evidence="7">
    <location>
        <begin position="594"/>
        <end position="619"/>
    </location>
</feature>
<evidence type="ECO:0000256" key="4">
    <source>
        <dbReference type="ARBA" id="ARBA00022989"/>
    </source>
</evidence>
<name>A0ABT1A161_9PSEU</name>
<evidence type="ECO:0000256" key="1">
    <source>
        <dbReference type="ARBA" id="ARBA00004651"/>
    </source>
</evidence>
<dbReference type="Proteomes" id="UP001165283">
    <property type="component" value="Unassembled WGS sequence"/>
</dbReference>